<accession>A0A937LGR2</accession>
<dbReference type="Proteomes" id="UP000711391">
    <property type="component" value="Unassembled WGS sequence"/>
</dbReference>
<gene>
    <name evidence="3" type="ORF">ISQ64_00815</name>
</gene>
<proteinExistence type="predicted"/>
<evidence type="ECO:0000313" key="4">
    <source>
        <dbReference type="Proteomes" id="UP000711391"/>
    </source>
</evidence>
<evidence type="ECO:0000313" key="3">
    <source>
        <dbReference type="EMBL" id="MBL6817927.1"/>
    </source>
</evidence>
<evidence type="ECO:0000259" key="2">
    <source>
        <dbReference type="Pfam" id="PF01029"/>
    </source>
</evidence>
<name>A0A937LGR2_9GAMM</name>
<protein>
    <submittedName>
        <fullName evidence="3">Transcription antitermination protein NusB</fullName>
    </submittedName>
</protein>
<dbReference type="InterPro" id="IPR035926">
    <property type="entry name" value="NusB-like_sf"/>
</dbReference>
<evidence type="ECO:0000256" key="1">
    <source>
        <dbReference type="ARBA" id="ARBA00022884"/>
    </source>
</evidence>
<keyword evidence="1" id="KW-0694">RNA-binding</keyword>
<dbReference type="Pfam" id="PF01029">
    <property type="entry name" value="NusB"/>
    <property type="match status" value="1"/>
</dbReference>
<dbReference type="GO" id="GO:0006355">
    <property type="term" value="P:regulation of DNA-templated transcription"/>
    <property type="evidence" value="ECO:0007669"/>
    <property type="project" value="InterPro"/>
</dbReference>
<sequence length="136" mass="15889">MKNLANFKTQIKTRDYLVQAIYQYFFNNQEIDSIISQFKKEHENKKVDFPKFIKSLESIQSNENKINDILSSLGVKDSNMDLIDKSILYFALNEMIYGDLDKLVVIDEALRLSKKFSSPGSYKFINANLDKYLKLN</sequence>
<organism evidence="3 4">
    <name type="scientific">SAR86 cluster bacterium</name>
    <dbReference type="NCBI Taxonomy" id="2030880"/>
    <lineage>
        <taxon>Bacteria</taxon>
        <taxon>Pseudomonadati</taxon>
        <taxon>Pseudomonadota</taxon>
        <taxon>Gammaproteobacteria</taxon>
        <taxon>SAR86 cluster</taxon>
    </lineage>
</organism>
<dbReference type="SUPFAM" id="SSF48013">
    <property type="entry name" value="NusB-like"/>
    <property type="match status" value="1"/>
</dbReference>
<dbReference type="InterPro" id="IPR006027">
    <property type="entry name" value="NusB_RsmB_TIM44"/>
</dbReference>
<feature type="domain" description="NusB/RsmB/TIM44" evidence="2">
    <location>
        <begin position="12"/>
        <end position="133"/>
    </location>
</feature>
<dbReference type="GO" id="GO:0003723">
    <property type="term" value="F:RNA binding"/>
    <property type="evidence" value="ECO:0007669"/>
    <property type="project" value="UniProtKB-KW"/>
</dbReference>
<dbReference type="AlphaFoldDB" id="A0A937LGR2"/>
<dbReference type="Gene3D" id="1.10.940.10">
    <property type="entry name" value="NusB-like"/>
    <property type="match status" value="1"/>
</dbReference>
<dbReference type="EMBL" id="JADHQD010000003">
    <property type="protein sequence ID" value="MBL6817927.1"/>
    <property type="molecule type" value="Genomic_DNA"/>
</dbReference>
<comment type="caution">
    <text evidence="3">The sequence shown here is derived from an EMBL/GenBank/DDBJ whole genome shotgun (WGS) entry which is preliminary data.</text>
</comment>
<reference evidence="3" key="1">
    <citation type="submission" date="2020-10" db="EMBL/GenBank/DDBJ databases">
        <title>Microbiome of the Black Sea water column analyzed by genome centric metagenomics.</title>
        <authorList>
            <person name="Cabello-Yeves P.J."/>
            <person name="Callieri C."/>
            <person name="Picazo A."/>
            <person name="Mehrshad M."/>
            <person name="Haro-Moreno J.M."/>
            <person name="Roda-Garcia J."/>
            <person name="Dzembekova N."/>
            <person name="Slabakova V."/>
            <person name="Slabakova N."/>
            <person name="Moncheva S."/>
            <person name="Rodriguez-Valera F."/>
        </authorList>
    </citation>
    <scope>NUCLEOTIDE SEQUENCE</scope>
    <source>
        <strain evidence="3">BS307-5m-G50</strain>
    </source>
</reference>